<keyword evidence="3 6" id="KW-0863">Zinc-finger</keyword>
<evidence type="ECO:0000256" key="4">
    <source>
        <dbReference type="ARBA" id="ARBA00022833"/>
    </source>
</evidence>
<dbReference type="InterPro" id="IPR045234">
    <property type="entry name" value="Unkempt-like"/>
</dbReference>
<dbReference type="GO" id="GO:0008270">
    <property type="term" value="F:zinc ion binding"/>
    <property type="evidence" value="ECO:0007669"/>
    <property type="project" value="UniProtKB-KW"/>
</dbReference>
<dbReference type="GO" id="GO:0003677">
    <property type="term" value="F:DNA binding"/>
    <property type="evidence" value="ECO:0007669"/>
    <property type="project" value="UniProtKB-KW"/>
</dbReference>
<keyword evidence="1 6" id="KW-0479">Metal-binding</keyword>
<evidence type="ECO:0000256" key="6">
    <source>
        <dbReference type="PROSITE-ProRule" id="PRU00723"/>
    </source>
</evidence>
<gene>
    <name evidence="8" type="ORF">KP509_33G056800</name>
</gene>
<dbReference type="InterPro" id="IPR000571">
    <property type="entry name" value="Znf_CCCH"/>
</dbReference>
<reference evidence="8" key="1">
    <citation type="submission" date="2021-08" db="EMBL/GenBank/DDBJ databases">
        <title>WGS assembly of Ceratopteris richardii.</title>
        <authorList>
            <person name="Marchant D.B."/>
            <person name="Chen G."/>
            <person name="Jenkins J."/>
            <person name="Shu S."/>
            <person name="Leebens-Mack J."/>
            <person name="Grimwood J."/>
            <person name="Schmutz J."/>
            <person name="Soltis P."/>
            <person name="Soltis D."/>
            <person name="Chen Z.-H."/>
        </authorList>
    </citation>
    <scope>NUCLEOTIDE SEQUENCE</scope>
    <source>
        <strain evidence="8">Whitten #5841</strain>
        <tissue evidence="8">Leaf</tissue>
    </source>
</reference>
<evidence type="ECO:0000256" key="5">
    <source>
        <dbReference type="ARBA" id="ARBA00023125"/>
    </source>
</evidence>
<evidence type="ECO:0000256" key="2">
    <source>
        <dbReference type="ARBA" id="ARBA00022737"/>
    </source>
</evidence>
<dbReference type="Pfam" id="PF00642">
    <property type="entry name" value="zf-CCCH"/>
    <property type="match status" value="1"/>
</dbReference>
<keyword evidence="2" id="KW-0677">Repeat</keyword>
<evidence type="ECO:0000313" key="8">
    <source>
        <dbReference type="EMBL" id="KAH7286056.1"/>
    </source>
</evidence>
<accession>A0A8T2QQD5</accession>
<keyword evidence="4 6" id="KW-0862">Zinc</keyword>
<dbReference type="AlphaFoldDB" id="A0A8T2QQD5"/>
<feature type="domain" description="C3H1-type" evidence="7">
    <location>
        <begin position="106"/>
        <end position="132"/>
    </location>
</feature>
<dbReference type="InterPro" id="IPR057444">
    <property type="entry name" value="Znf-CCCH_AtC3H23-like"/>
</dbReference>
<dbReference type="SMART" id="SM00356">
    <property type="entry name" value="ZnF_C3H1"/>
    <property type="match status" value="2"/>
</dbReference>
<comment type="caution">
    <text evidence="8">The sequence shown here is derived from an EMBL/GenBank/DDBJ whole genome shotgun (WGS) entry which is preliminary data.</text>
</comment>
<dbReference type="PANTHER" id="PTHR14493:SF90">
    <property type="entry name" value="ZINC FINGER CCCH DOMAIN-CONTAINING PROTEIN 2"/>
    <property type="match status" value="1"/>
</dbReference>
<feature type="zinc finger region" description="C3H1-type" evidence="6">
    <location>
        <begin position="106"/>
        <end position="132"/>
    </location>
</feature>
<protein>
    <recommendedName>
        <fullName evidence="7">C3H1-type domain-containing protein</fullName>
    </recommendedName>
</protein>
<proteinExistence type="predicted"/>
<dbReference type="PROSITE" id="PS50103">
    <property type="entry name" value="ZF_C3H1"/>
    <property type="match status" value="1"/>
</dbReference>
<evidence type="ECO:0000256" key="1">
    <source>
        <dbReference type="ARBA" id="ARBA00022723"/>
    </source>
</evidence>
<dbReference type="Proteomes" id="UP000825935">
    <property type="component" value="Chromosome 33"/>
</dbReference>
<keyword evidence="5" id="KW-0238">DNA-binding</keyword>
<organism evidence="8 9">
    <name type="scientific">Ceratopteris richardii</name>
    <name type="common">Triangle waterfern</name>
    <dbReference type="NCBI Taxonomy" id="49495"/>
    <lineage>
        <taxon>Eukaryota</taxon>
        <taxon>Viridiplantae</taxon>
        <taxon>Streptophyta</taxon>
        <taxon>Embryophyta</taxon>
        <taxon>Tracheophyta</taxon>
        <taxon>Polypodiopsida</taxon>
        <taxon>Polypodiidae</taxon>
        <taxon>Polypodiales</taxon>
        <taxon>Pteridineae</taxon>
        <taxon>Pteridaceae</taxon>
        <taxon>Parkerioideae</taxon>
        <taxon>Ceratopteris</taxon>
    </lineage>
</organism>
<keyword evidence="9" id="KW-1185">Reference proteome</keyword>
<dbReference type="EMBL" id="CM035438">
    <property type="protein sequence ID" value="KAH7286056.1"/>
    <property type="molecule type" value="Genomic_DNA"/>
</dbReference>
<evidence type="ECO:0000256" key="3">
    <source>
        <dbReference type="ARBA" id="ARBA00022771"/>
    </source>
</evidence>
<dbReference type="OrthoDB" id="410307at2759"/>
<dbReference type="FunFam" id="3.30.1370.210:FF:000009">
    <property type="entry name" value="Zinc finger CCCH domain-containing protein 66"/>
    <property type="match status" value="1"/>
</dbReference>
<evidence type="ECO:0000259" key="7">
    <source>
        <dbReference type="PROSITE" id="PS50103"/>
    </source>
</evidence>
<sequence>MPTLLHEPLRYDPCTFSADSSTIPSPHLIQAVAYTLQACPGFSFLPSNNDNQAAFGEAALFSSDDFRIYEFKVRRCMRGRSHDWTECPFAHPGEKARRRDPRRIHYSGSPCPDFRKGTCRRGDACEFSHGVFECWLHPARYRTQVCKDGENCKRKVCFFAHSPEQLRMVPVSTVHLSPVTSVHNREVELASSVSHHMPEPYIEAYRKKISSNEPSTITPVSLSGGRHFMLPSSSASVMPRSDNIVGPSESINMSNASFPQNVWPFEGYGVSLDAAQCSSIPRTVQGISADDQLIRMLYSDSSQSGSKKVFVNYNSLLEQTPSDVASWSYGYASPTSTLEGGNILVSPPISPPHSPSSSFGNKITKTFTHQTMNSCSVFADNNIIMQNDTIELPYGRNGNISMEDLQFHLQHFQIEGNSEACTLRNIAVPQRSIDERLPQMRSSISQGVWDLRSTSKQELWGISRSSMDSNLSEIHALQTSGACVDDLMVCKTGEDGANIDNLMPDFAWVSDLIK</sequence>
<evidence type="ECO:0000313" key="9">
    <source>
        <dbReference type="Proteomes" id="UP000825935"/>
    </source>
</evidence>
<name>A0A8T2QQD5_CERRI</name>
<dbReference type="Gene3D" id="3.30.1370.210">
    <property type="match status" value="1"/>
</dbReference>
<dbReference type="Pfam" id="PF25512">
    <property type="entry name" value="zf-CCCH_AtC3H23"/>
    <property type="match status" value="1"/>
</dbReference>
<dbReference type="PANTHER" id="PTHR14493">
    <property type="entry name" value="UNKEMPT FAMILY MEMBER"/>
    <property type="match status" value="1"/>
</dbReference>